<evidence type="ECO:0000313" key="2">
    <source>
        <dbReference type="EMBL" id="KMY51531.1"/>
    </source>
</evidence>
<comment type="caution">
    <text evidence="2">The sequence shown here is derived from an EMBL/GenBank/DDBJ whole genome shotgun (WGS) entry which is preliminary data.</text>
</comment>
<feature type="domain" description="PepSY" evidence="1">
    <location>
        <begin position="33"/>
        <end position="89"/>
    </location>
</feature>
<dbReference type="AlphaFoldDB" id="A0A0K9GY56"/>
<protein>
    <recommendedName>
        <fullName evidence="1">PepSY domain-containing protein</fullName>
    </recommendedName>
</protein>
<sequence length="207" mass="22933">MKKIALIISFILIIGLGGWYGVKEAFTTPSSILPEENVSQMIQQKYGGTIENISVFQEKDKLNYSVKLLKDQIPYQVIVNGQTGEVLAMVKQSTSQIPTEQTPVAQEPATPKINQQAPIAKSNKNNQTSPFSSDAVQITMDQAIEIALNKFHGTIHEVELGEEDGQLVYEVEIKQSENKKAEVIINPYSGKIESISVDTHNDKDKDD</sequence>
<dbReference type="EMBL" id="LFZW01000001">
    <property type="protein sequence ID" value="KMY51531.1"/>
    <property type="molecule type" value="Genomic_DNA"/>
</dbReference>
<dbReference type="Gene3D" id="3.10.450.40">
    <property type="match status" value="2"/>
</dbReference>
<evidence type="ECO:0000313" key="3">
    <source>
        <dbReference type="Proteomes" id="UP000037146"/>
    </source>
</evidence>
<dbReference type="PATRIC" id="fig|1679170.3.peg.4525"/>
<gene>
    <name evidence="2" type="ORF">AC625_19925</name>
</gene>
<proteinExistence type="predicted"/>
<accession>A0A0K9GY56</accession>
<organism evidence="2 3">
    <name type="scientific">Peribacillus loiseleuriae</name>
    <dbReference type="NCBI Taxonomy" id="1679170"/>
    <lineage>
        <taxon>Bacteria</taxon>
        <taxon>Bacillati</taxon>
        <taxon>Bacillota</taxon>
        <taxon>Bacilli</taxon>
        <taxon>Bacillales</taxon>
        <taxon>Bacillaceae</taxon>
        <taxon>Peribacillus</taxon>
    </lineage>
</organism>
<dbReference type="InterPro" id="IPR025711">
    <property type="entry name" value="PepSY"/>
</dbReference>
<dbReference type="Proteomes" id="UP000037146">
    <property type="component" value="Unassembled WGS sequence"/>
</dbReference>
<dbReference type="STRING" id="1679170.AC625_19925"/>
<reference evidence="3" key="1">
    <citation type="submission" date="2015-07" db="EMBL/GenBank/DDBJ databases">
        <title>Genome sequencing project for genomic taxonomy and phylogenomics of Bacillus-like bacteria.</title>
        <authorList>
            <person name="Liu B."/>
            <person name="Wang J."/>
            <person name="Zhu Y."/>
            <person name="Liu G."/>
            <person name="Chen Q."/>
            <person name="Chen Z."/>
            <person name="Lan J."/>
            <person name="Che J."/>
            <person name="Ge C."/>
            <person name="Shi H."/>
            <person name="Pan Z."/>
            <person name="Liu X."/>
        </authorList>
    </citation>
    <scope>NUCLEOTIDE SEQUENCE [LARGE SCALE GENOMIC DNA]</scope>
    <source>
        <strain evidence="3">FJAT-27997</strain>
    </source>
</reference>
<feature type="domain" description="PepSY" evidence="1">
    <location>
        <begin position="138"/>
        <end position="194"/>
    </location>
</feature>
<dbReference type="RefSeq" id="WP_049682883.1">
    <property type="nucleotide sequence ID" value="NZ_LFZW01000001.1"/>
</dbReference>
<name>A0A0K9GY56_9BACI</name>
<dbReference type="Pfam" id="PF03413">
    <property type="entry name" value="PepSY"/>
    <property type="match status" value="2"/>
</dbReference>
<evidence type="ECO:0000259" key="1">
    <source>
        <dbReference type="Pfam" id="PF03413"/>
    </source>
</evidence>
<keyword evidence="3" id="KW-1185">Reference proteome</keyword>